<name>A0A498JAS5_MALDO</name>
<feature type="compositionally biased region" description="Low complexity" evidence="1">
    <location>
        <begin position="77"/>
        <end position="87"/>
    </location>
</feature>
<dbReference type="Proteomes" id="UP000290289">
    <property type="component" value="Chromosome 8"/>
</dbReference>
<comment type="caution">
    <text evidence="3">The sequence shown here is derived from an EMBL/GenBank/DDBJ whole genome shotgun (WGS) entry which is preliminary data.</text>
</comment>
<dbReference type="PANTHER" id="PTHR33416:SF17">
    <property type="entry name" value="PROTEIN KAKU4"/>
    <property type="match status" value="1"/>
</dbReference>
<feature type="compositionally biased region" description="Acidic residues" evidence="1">
    <location>
        <begin position="88"/>
        <end position="107"/>
    </location>
</feature>
<feature type="region of interest" description="Disordered" evidence="1">
    <location>
        <begin position="213"/>
        <end position="247"/>
    </location>
</feature>
<evidence type="ECO:0008006" key="5">
    <source>
        <dbReference type="Google" id="ProtNLM"/>
    </source>
</evidence>
<proteinExistence type="predicted"/>
<feature type="compositionally biased region" description="Polar residues" evidence="1">
    <location>
        <begin position="361"/>
        <end position="373"/>
    </location>
</feature>
<sequence length="722" mass="78358">MATAATSRSRRALDSRSGGKIVRPRRYAGARTPYDRPRFVNPAPPENPNWFSRLIYSPTRKIASGAGKIISSVFGPDSSSSSSSSSEDGTDDEADDDNEDISTQEDDGLNKRNGTSEEIKFLEKEPPATLGKSNKKHVIEQLLMQETFSRRNASPEMPRRWGRASRRPAAFLHTIPSNSIAFVCLCLLPSAFCLLPSCFFFSRAAEAQKHRTLVRSPHHRLEQHRRHTAISPAPSPQHRHPSPSAVSKIPRVRIIKSRVVGFTNAEGAENTRPDVESPVMKAKKWLSEKRLGSTSKPVLDHGTHTLSALMFPQGGEDEGGSPVDVAKVYMRARPPWASPSIKHGELRSPSSIGMQLFNEETPYSTGGNSVSTSKLKRDAPATGSWNIQEEIRRVRSKATEELLRSLPSTRIDWSTSALEKRSVLGSFPGGQREDDVGDKLHNSKNAVGSNLNLSLGITASNGSNGNNPSSAFSVSEKTQYGLQKEDLPLPDSDAASMGGKGDASCSQNALEEMLSSGQQLEASEDIKTAPSDAGAGDFDGHKHTNGSEQQNSVVGGTIQVSDSKLHDVTCLTTEATASRSAYTTNGFRSSVADLSAQLGTEENSMLNGESNPVSLNDNREFLNEPTGEVTNKNRNDIGATKENDGAHLNVATFEVHELIENYIDVTKDNDFVASGSQNSSSMPNELSQELTQPSPVAKTDVVEKQKGKRPTRSNRRGRSRGK</sequence>
<dbReference type="AlphaFoldDB" id="A0A498JAS5"/>
<dbReference type="EMBL" id="RDQH01000334">
    <property type="protein sequence ID" value="RXH91945.1"/>
    <property type="molecule type" value="Genomic_DNA"/>
</dbReference>
<dbReference type="PANTHER" id="PTHR33416">
    <property type="entry name" value="NUCLEAR PORE COMPLEX PROTEIN NUP1"/>
    <property type="match status" value="1"/>
</dbReference>
<keyword evidence="2" id="KW-0472">Membrane</keyword>
<evidence type="ECO:0000256" key="1">
    <source>
        <dbReference type="SAM" id="MobiDB-lite"/>
    </source>
</evidence>
<accession>A0A498JAS5</accession>
<gene>
    <name evidence="3" type="ORF">DVH24_020968</name>
</gene>
<feature type="region of interest" description="Disordered" evidence="1">
    <location>
        <begin position="424"/>
        <end position="443"/>
    </location>
</feature>
<feature type="compositionally biased region" description="Basic and acidic residues" evidence="1">
    <location>
        <begin position="431"/>
        <end position="441"/>
    </location>
</feature>
<feature type="compositionally biased region" description="Polar residues" evidence="1">
    <location>
        <begin position="504"/>
        <end position="521"/>
    </location>
</feature>
<feature type="region of interest" description="Disordered" evidence="1">
    <location>
        <begin position="674"/>
        <end position="722"/>
    </location>
</feature>
<feature type="compositionally biased region" description="Basic and acidic residues" evidence="1">
    <location>
        <begin position="108"/>
        <end position="126"/>
    </location>
</feature>
<evidence type="ECO:0000313" key="4">
    <source>
        <dbReference type="Proteomes" id="UP000290289"/>
    </source>
</evidence>
<feature type="region of interest" description="Disordered" evidence="1">
    <location>
        <begin position="459"/>
        <end position="553"/>
    </location>
</feature>
<feature type="compositionally biased region" description="Polar residues" evidence="1">
    <location>
        <begin position="471"/>
        <end position="481"/>
    </location>
</feature>
<keyword evidence="4" id="KW-1185">Reference proteome</keyword>
<feature type="region of interest" description="Disordered" evidence="1">
    <location>
        <begin position="73"/>
        <end position="134"/>
    </location>
</feature>
<keyword evidence="2" id="KW-0812">Transmembrane</keyword>
<feature type="region of interest" description="Disordered" evidence="1">
    <location>
        <begin position="1"/>
        <end position="51"/>
    </location>
</feature>
<feature type="compositionally biased region" description="Basic residues" evidence="1">
    <location>
        <begin position="706"/>
        <end position="722"/>
    </location>
</feature>
<feature type="compositionally biased region" description="Polar residues" evidence="1">
    <location>
        <begin position="674"/>
        <end position="694"/>
    </location>
</feature>
<feature type="region of interest" description="Disordered" evidence="1">
    <location>
        <begin position="360"/>
        <end position="382"/>
    </location>
</feature>
<dbReference type="GO" id="GO:0005635">
    <property type="term" value="C:nuclear envelope"/>
    <property type="evidence" value="ECO:0007669"/>
    <property type="project" value="TreeGrafter"/>
</dbReference>
<dbReference type="GO" id="GO:0071763">
    <property type="term" value="P:nuclear membrane organization"/>
    <property type="evidence" value="ECO:0007669"/>
    <property type="project" value="TreeGrafter"/>
</dbReference>
<evidence type="ECO:0000313" key="3">
    <source>
        <dbReference type="EMBL" id="RXH91945.1"/>
    </source>
</evidence>
<reference evidence="3 4" key="1">
    <citation type="submission" date="2018-10" db="EMBL/GenBank/DDBJ databases">
        <title>A high-quality apple genome assembly.</title>
        <authorList>
            <person name="Hu J."/>
        </authorList>
    </citation>
    <scope>NUCLEOTIDE SEQUENCE [LARGE SCALE GENOMIC DNA]</scope>
    <source>
        <strain evidence="4">cv. HFTH1</strain>
        <tissue evidence="3">Young leaf</tissue>
    </source>
</reference>
<feature type="compositionally biased region" description="Basic residues" evidence="1">
    <location>
        <begin position="213"/>
        <end position="228"/>
    </location>
</feature>
<feature type="transmembrane region" description="Helical" evidence="2">
    <location>
        <begin position="180"/>
        <end position="201"/>
    </location>
</feature>
<feature type="compositionally biased region" description="Low complexity" evidence="1">
    <location>
        <begin position="460"/>
        <end position="470"/>
    </location>
</feature>
<dbReference type="STRING" id="3750.A0A498JAS5"/>
<evidence type="ECO:0000256" key="2">
    <source>
        <dbReference type="SAM" id="Phobius"/>
    </source>
</evidence>
<protein>
    <recommendedName>
        <fullName evidence="5">Protein KAKU4</fullName>
    </recommendedName>
</protein>
<organism evidence="3 4">
    <name type="scientific">Malus domestica</name>
    <name type="common">Apple</name>
    <name type="synonym">Pyrus malus</name>
    <dbReference type="NCBI Taxonomy" id="3750"/>
    <lineage>
        <taxon>Eukaryota</taxon>
        <taxon>Viridiplantae</taxon>
        <taxon>Streptophyta</taxon>
        <taxon>Embryophyta</taxon>
        <taxon>Tracheophyta</taxon>
        <taxon>Spermatophyta</taxon>
        <taxon>Magnoliopsida</taxon>
        <taxon>eudicotyledons</taxon>
        <taxon>Gunneridae</taxon>
        <taxon>Pentapetalae</taxon>
        <taxon>rosids</taxon>
        <taxon>fabids</taxon>
        <taxon>Rosales</taxon>
        <taxon>Rosaceae</taxon>
        <taxon>Amygdaloideae</taxon>
        <taxon>Maleae</taxon>
        <taxon>Malus</taxon>
    </lineage>
</organism>
<keyword evidence="2" id="KW-1133">Transmembrane helix</keyword>